<proteinExistence type="predicted"/>
<evidence type="ECO:0000313" key="1">
    <source>
        <dbReference type="EMBL" id="QDL89901.1"/>
    </source>
</evidence>
<name>A0A515HKF9_9ZZZZ</name>
<accession>A0A515HKF9</accession>
<keyword evidence="1" id="KW-0614">Plasmid</keyword>
<dbReference type="AlphaFoldDB" id="A0A515HKF9"/>
<dbReference type="EMBL" id="MH392246">
    <property type="protein sequence ID" value="QDL89901.1"/>
    <property type="molecule type" value="Genomic_DNA"/>
</dbReference>
<gene>
    <name evidence="1" type="ORF">pTT60_00036</name>
</gene>
<organism evidence="1">
    <name type="scientific">Sym plasmid</name>
    <dbReference type="NCBI Taxonomy" id="28430"/>
    <lineage>
        <taxon>other sequences</taxon>
        <taxon>plasmids</taxon>
    </lineage>
</organism>
<sequence>MGRQVKFTDEQKHKETLAVLENVLDYLQRLPSVPATTAMCEKIKAHMDKPAQRLVADSKRELIGMWITPAGKRMFEASLIGDQLTVSVPDSTDDLPRKSVEEKAQSRNEVSAAVVKALMRPAGVTVKLVRPSPALTKRA</sequence>
<geneLocation type="plasmid" evidence="1">
    <name>pTT60</name>
</geneLocation>
<protein>
    <submittedName>
        <fullName evidence="1">Uncharacterized protein</fullName>
    </submittedName>
</protein>
<reference evidence="1" key="1">
    <citation type="submission" date="2018-05" db="EMBL/GenBank/DDBJ databases">
        <title>Plant species dependent abundance and diversity of IncP-1 plasmids in the rhizosphere - sequence analysis provides new insights into the role as efficient and dynamic means for rapid bacterial adaptation.</title>
        <authorList>
            <person name="Nour E."/>
            <person name="Shintani M."/>
            <person name="Elsayed T."/>
            <person name="Blau K."/>
            <person name="Jechalke S."/>
            <person name="Sproeer C."/>
            <person name="Bunk B."/>
            <person name="Overmann J."/>
            <person name="Smalla K."/>
        </authorList>
    </citation>
    <scope>NUCLEOTIDE SEQUENCE</scope>
    <source>
        <plasmid evidence="1">pTT60</plasmid>
    </source>
</reference>